<accession>A0A4S4BSB5</accession>
<dbReference type="CDD" id="cd15787">
    <property type="entry name" value="YycH_N"/>
    <property type="match status" value="1"/>
</dbReference>
<dbReference type="EMBL" id="SSNT01000013">
    <property type="protein sequence ID" value="THF77923.1"/>
    <property type="molecule type" value="Genomic_DNA"/>
</dbReference>
<evidence type="ECO:0000259" key="1">
    <source>
        <dbReference type="Pfam" id="PF07435"/>
    </source>
</evidence>
<dbReference type="AlphaFoldDB" id="A0A4S4BSB5"/>
<dbReference type="Proteomes" id="UP000310334">
    <property type="component" value="Unassembled WGS sequence"/>
</dbReference>
<dbReference type="OrthoDB" id="2382185at2"/>
<gene>
    <name evidence="2" type="ORF">E6W99_17775</name>
</gene>
<dbReference type="Gene3D" id="3.10.450.310">
    <property type="match status" value="1"/>
</dbReference>
<dbReference type="Gene3D" id="3.30.310.160">
    <property type="entry name" value="YycH protein, domain 2"/>
    <property type="match status" value="1"/>
</dbReference>
<name>A0A4S4BSB5_9BACI</name>
<protein>
    <recommendedName>
        <fullName evidence="1">Regulatory protein YycH domain-containing protein</fullName>
    </recommendedName>
</protein>
<proteinExistence type="predicted"/>
<keyword evidence="3" id="KW-1185">Reference proteome</keyword>
<sequence>MNKEAIKSATLTVLILISLFFTWNMWTLRPSFEYFQNQTLVESIPIDQETKKTYEVIKPHQLLLHSQENHFSSIAGKFTNGLWKEMQNWEFSNVKSQSPFRTREEFQKWTDENNDASIELKFYNEIPMSTFQSMLQWDSDTNENISFDRIFLDVMTTNDAQQKVSFVSYDKMIVVETTVNDIEAKDFVAQIFNRRDELQSYFSYDTGQGSDIMLPNDQVILDSYEYFTETIDGEKFKDALFSNPRIVKQDENVSRNRYTDGIRELNIYQNQHMVRYVNPTLRDTDSVRAGLLIDQSISFLNDHGGWTDNYVLFNVNESDQEIEFIMSIQSIPVINSEENSFGPTMIKQRWGQNEIAIYDRPSYQLISNISNQSTTLMSGYQVVELIKNNQQIEETNIHNIFIAYELSSSDSQQFVKVSPIWCIQMKNGQLLKINEDLEQSGGNENGVE</sequence>
<organism evidence="2 3">
    <name type="scientific">Metabacillus sediminilitoris</name>
    <dbReference type="NCBI Taxonomy" id="2567941"/>
    <lineage>
        <taxon>Bacteria</taxon>
        <taxon>Bacillati</taxon>
        <taxon>Bacillota</taxon>
        <taxon>Bacilli</taxon>
        <taxon>Bacillales</taxon>
        <taxon>Bacillaceae</taxon>
        <taxon>Metabacillus</taxon>
    </lineage>
</organism>
<evidence type="ECO:0000313" key="2">
    <source>
        <dbReference type="EMBL" id="THF77923.1"/>
    </source>
</evidence>
<dbReference type="Pfam" id="PF07435">
    <property type="entry name" value="YycH"/>
    <property type="match status" value="1"/>
</dbReference>
<dbReference type="InterPro" id="IPR042274">
    <property type="entry name" value="YycH/YycI_2"/>
</dbReference>
<comment type="caution">
    <text evidence="2">The sequence shown here is derived from an EMBL/GenBank/DDBJ whole genome shotgun (WGS) entry which is preliminary data.</text>
</comment>
<reference evidence="2 3" key="1">
    <citation type="submission" date="2019-04" db="EMBL/GenBank/DDBJ databases">
        <title>Bacillus sediminilitoris sp. nov., isolated from a tidal flat sediment on the East China Sea.</title>
        <authorList>
            <person name="Wei Y."/>
            <person name="Mao H."/>
            <person name="Fang J."/>
        </authorList>
    </citation>
    <scope>NUCLEOTIDE SEQUENCE [LARGE SCALE GENOMIC DNA]</scope>
    <source>
        <strain evidence="2 3">DSL-17</strain>
    </source>
</reference>
<evidence type="ECO:0000313" key="3">
    <source>
        <dbReference type="Proteomes" id="UP000310334"/>
    </source>
</evidence>
<feature type="domain" description="Regulatory protein YycH" evidence="1">
    <location>
        <begin position="4"/>
        <end position="448"/>
    </location>
</feature>
<dbReference type="RefSeq" id="WP_136356290.1">
    <property type="nucleotide sequence ID" value="NZ_CP046266.1"/>
</dbReference>
<dbReference type="InterPro" id="IPR009996">
    <property type="entry name" value="YycH"/>
</dbReference>